<keyword evidence="1 5" id="KW-0963">Cytoplasm</keyword>
<evidence type="ECO:0000256" key="1">
    <source>
        <dbReference type="ARBA" id="ARBA00022490"/>
    </source>
</evidence>
<evidence type="ECO:0000256" key="3">
    <source>
        <dbReference type="ARBA" id="ARBA00022723"/>
    </source>
</evidence>
<comment type="subcellular location">
    <subcellularLocation>
        <location evidence="5">Cytoplasm</location>
    </subcellularLocation>
</comment>
<keyword evidence="3 5" id="KW-0479">Metal-binding</keyword>
<feature type="binding site" evidence="5">
    <location>
        <position position="343"/>
    </location>
    <ligand>
        <name>Zn(2+)</name>
        <dbReference type="ChEBI" id="CHEBI:29105"/>
    </ligand>
</feature>
<evidence type="ECO:0000313" key="9">
    <source>
        <dbReference type="Proteomes" id="UP000800041"/>
    </source>
</evidence>
<comment type="cofactor">
    <cofactor evidence="5">
        <name>Zn(2+)</name>
        <dbReference type="ChEBI" id="CHEBI:29105"/>
    </cofactor>
    <text evidence="5">Binds 1 zinc ion per subunit.</text>
</comment>
<feature type="binding site" evidence="5">
    <location>
        <position position="348"/>
    </location>
    <ligand>
        <name>Zn(2+)</name>
        <dbReference type="ChEBI" id="CHEBI:29105"/>
    </ligand>
</feature>
<dbReference type="Pfam" id="PF01702">
    <property type="entry name" value="TGT"/>
    <property type="match status" value="1"/>
</dbReference>
<dbReference type="PANTHER" id="PTHR46064">
    <property type="entry name" value="QUEUINE TRNA-RIBOSYLTRANSFERASE ACCESSORY SUBUNIT 2"/>
    <property type="match status" value="1"/>
</dbReference>
<dbReference type="InterPro" id="IPR036511">
    <property type="entry name" value="TGT-like_sf"/>
</dbReference>
<keyword evidence="4 5" id="KW-0862">Zinc</keyword>
<reference evidence="8" key="1">
    <citation type="journal article" date="2020" name="Stud. Mycol.">
        <title>101 Dothideomycetes genomes: a test case for predicting lifestyles and emergence of pathogens.</title>
        <authorList>
            <person name="Haridas S."/>
            <person name="Albert R."/>
            <person name="Binder M."/>
            <person name="Bloem J."/>
            <person name="Labutti K."/>
            <person name="Salamov A."/>
            <person name="Andreopoulos B."/>
            <person name="Baker S."/>
            <person name="Barry K."/>
            <person name="Bills G."/>
            <person name="Bluhm B."/>
            <person name="Cannon C."/>
            <person name="Castanera R."/>
            <person name="Culley D."/>
            <person name="Daum C."/>
            <person name="Ezra D."/>
            <person name="Gonzalez J."/>
            <person name="Henrissat B."/>
            <person name="Kuo A."/>
            <person name="Liang C."/>
            <person name="Lipzen A."/>
            <person name="Lutzoni F."/>
            <person name="Magnuson J."/>
            <person name="Mondo S."/>
            <person name="Nolan M."/>
            <person name="Ohm R."/>
            <person name="Pangilinan J."/>
            <person name="Park H.-J."/>
            <person name="Ramirez L."/>
            <person name="Alfaro M."/>
            <person name="Sun H."/>
            <person name="Tritt A."/>
            <person name="Yoshinaga Y."/>
            <person name="Zwiers L.-H."/>
            <person name="Turgeon B."/>
            <person name="Goodwin S."/>
            <person name="Spatafora J."/>
            <person name="Crous P."/>
            <person name="Grigoriev I."/>
        </authorList>
    </citation>
    <scope>NUCLEOTIDE SEQUENCE</scope>
    <source>
        <strain evidence="8">CBS 113979</strain>
    </source>
</reference>
<dbReference type="NCBIfam" id="TIGR00449">
    <property type="entry name" value="tgt_general"/>
    <property type="match status" value="1"/>
</dbReference>
<evidence type="ECO:0000256" key="2">
    <source>
        <dbReference type="ARBA" id="ARBA00022694"/>
    </source>
</evidence>
<gene>
    <name evidence="8" type="ORF">K402DRAFT_369003</name>
</gene>
<dbReference type="GO" id="GO:0005737">
    <property type="term" value="C:cytoplasm"/>
    <property type="evidence" value="ECO:0007669"/>
    <property type="project" value="UniProtKB-SubCell"/>
</dbReference>
<evidence type="ECO:0000256" key="5">
    <source>
        <dbReference type="HAMAP-Rule" id="MF_03043"/>
    </source>
</evidence>
<dbReference type="SUPFAM" id="SSF51713">
    <property type="entry name" value="tRNA-guanine transglycosylase"/>
    <property type="match status" value="1"/>
</dbReference>
<evidence type="ECO:0000259" key="7">
    <source>
        <dbReference type="Pfam" id="PF01702"/>
    </source>
</evidence>
<comment type="function">
    <text evidence="5">Non-catalytic subunit of the queuine tRNA-ribosyltransferase (TGT) that catalyzes the base-exchange of a guanine (G) residue with queuine (Q) at position 34 (anticodon wobble position) in tRNAs with GU(N) anticodons (tRNA-Asp, -Asn, -His and -Tyr), resulting in the hypermodified nucleoside queuosine (7-(((4,5-cis-dihydroxy-2-cyclopenten-1-yl)amino)methyl)-7-deazaguanosine).</text>
</comment>
<dbReference type="Proteomes" id="UP000800041">
    <property type="component" value="Unassembled WGS sequence"/>
</dbReference>
<comment type="subunit">
    <text evidence="5">Heterodimer of a catalytic subunit and an accessory subunit.</text>
</comment>
<evidence type="ECO:0000256" key="6">
    <source>
        <dbReference type="SAM" id="MobiDB-lite"/>
    </source>
</evidence>
<dbReference type="Gene3D" id="3.20.20.105">
    <property type="entry name" value="Queuine tRNA-ribosyltransferase-like"/>
    <property type="match status" value="1"/>
</dbReference>
<dbReference type="InterPro" id="IPR002616">
    <property type="entry name" value="tRNA_ribo_trans-like"/>
</dbReference>
<evidence type="ECO:0000313" key="8">
    <source>
        <dbReference type="EMBL" id="KAF1991141.1"/>
    </source>
</evidence>
<name>A0A6G1HD50_9PEZI</name>
<feature type="domain" description="tRNA-guanine(15) transglycosylase-like" evidence="7">
    <location>
        <begin position="30"/>
        <end position="405"/>
    </location>
</feature>
<keyword evidence="9" id="KW-1185">Reference proteome</keyword>
<organism evidence="8 9">
    <name type="scientific">Aulographum hederae CBS 113979</name>
    <dbReference type="NCBI Taxonomy" id="1176131"/>
    <lineage>
        <taxon>Eukaryota</taxon>
        <taxon>Fungi</taxon>
        <taxon>Dikarya</taxon>
        <taxon>Ascomycota</taxon>
        <taxon>Pezizomycotina</taxon>
        <taxon>Dothideomycetes</taxon>
        <taxon>Pleosporomycetidae</taxon>
        <taxon>Aulographales</taxon>
        <taxon>Aulographaceae</taxon>
    </lineage>
</organism>
<dbReference type="AlphaFoldDB" id="A0A6G1HD50"/>
<feature type="binding site" evidence="5">
    <location>
        <position position="374"/>
    </location>
    <ligand>
        <name>Zn(2+)</name>
        <dbReference type="ChEBI" id="CHEBI:29105"/>
    </ligand>
</feature>
<accession>A0A6G1HD50</accession>
<feature type="compositionally biased region" description="Basic and acidic residues" evidence="6">
    <location>
        <begin position="442"/>
        <end position="452"/>
    </location>
</feature>
<dbReference type="PANTHER" id="PTHR46064:SF1">
    <property type="entry name" value="QUEUINE TRNA-RIBOSYLTRANSFERASE ACCESSORY SUBUNIT 2"/>
    <property type="match status" value="1"/>
</dbReference>
<keyword evidence="2 5" id="KW-0819">tRNA processing</keyword>
<comment type="similarity">
    <text evidence="5">Belongs to the queuine tRNA-ribosyltransferase family. QTRT2 subfamily.</text>
</comment>
<dbReference type="EMBL" id="ML977140">
    <property type="protein sequence ID" value="KAF1991141.1"/>
    <property type="molecule type" value="Genomic_DNA"/>
</dbReference>
<feature type="compositionally biased region" description="Basic and acidic residues" evidence="6">
    <location>
        <begin position="465"/>
        <end position="479"/>
    </location>
</feature>
<dbReference type="HAMAP" id="MF_03043">
    <property type="entry name" value="QTRT2"/>
    <property type="match status" value="1"/>
</dbReference>
<feature type="compositionally biased region" description="Basic and acidic residues" evidence="6">
    <location>
        <begin position="426"/>
        <end position="435"/>
    </location>
</feature>
<feature type="binding site" evidence="5">
    <location>
        <position position="345"/>
    </location>
    <ligand>
        <name>Zn(2+)</name>
        <dbReference type="ChEBI" id="CHEBI:29105"/>
    </ligand>
</feature>
<dbReference type="InterPro" id="IPR028592">
    <property type="entry name" value="QTRTD1"/>
</dbReference>
<dbReference type="GO" id="GO:0046872">
    <property type="term" value="F:metal ion binding"/>
    <property type="evidence" value="ECO:0007669"/>
    <property type="project" value="UniProtKB-KW"/>
</dbReference>
<proteinExistence type="inferred from homology"/>
<sequence length="479" mass="52976">MANIDSEKLSQLPCEMLSFNILKAPAEIGPRLGKFALPNRRVISTPHYVGISSRGVVPHLSPDMLKKRTNIDAVYFGLEDFTERLPIRTPPLYNVPTSEAYASKLKSFTVLPDDRISILGPRRIPAVETPKSNTKNGVSIHTSVGFAELNVRDYVTAMQILSPDIIIGLADVPQGDKPSSKRADKMDDRTCVWTRDMIVAEAEREVPADTPRPQIFAPILPTPIELQMFYMDHLVEDDMLKHISGLAIYNASNTPDLPYQLLHLPRLAMTEPSSPRKLLYDISLGTDLFTIPFTTAASDAGIALSFSFPATSPSPSSSTPLPLGIDMWSPTHATSLTPLSENCTCHTCTSHHRAYVQHLLSAKEMLGWVLLQIHNHAVLDRFFSGVRASIANGTFDEDRLAFEKLYEDELPAKTGLGPRVRGYQYRSERAGESKRNPSAFRMLDDGGEKLEEAQVEEGAVPSPGVDERELEEKGFAKPV</sequence>
<feature type="region of interest" description="Disordered" evidence="6">
    <location>
        <begin position="425"/>
        <end position="479"/>
    </location>
</feature>
<dbReference type="GO" id="GO:0006400">
    <property type="term" value="P:tRNA modification"/>
    <property type="evidence" value="ECO:0007669"/>
    <property type="project" value="InterPro"/>
</dbReference>
<protein>
    <recommendedName>
        <fullName evidence="5">Queuine tRNA-ribosyltransferase accessory subunit 2</fullName>
    </recommendedName>
    <alternativeName>
        <fullName evidence="5">Queuine tRNA-ribosyltransferase domain-containing protein 1</fullName>
    </alternativeName>
</protein>
<dbReference type="OrthoDB" id="27601at2759"/>
<dbReference type="InterPro" id="IPR050852">
    <property type="entry name" value="Queuine_tRNA-ribosyltrfase"/>
</dbReference>
<dbReference type="GO" id="GO:0008479">
    <property type="term" value="F:tRNA-guanosine(34) queuine transglycosylase activity"/>
    <property type="evidence" value="ECO:0007669"/>
    <property type="project" value="UniProtKB-UniRule"/>
</dbReference>
<evidence type="ECO:0000256" key="4">
    <source>
        <dbReference type="ARBA" id="ARBA00022833"/>
    </source>
</evidence>